<keyword evidence="1" id="KW-0472">Membrane</keyword>
<dbReference type="GeneID" id="14882921"/>
<keyword evidence="3" id="KW-0808">Transferase</keyword>
<keyword evidence="1" id="KW-0812">Transmembrane</keyword>
<feature type="transmembrane region" description="Helical" evidence="1">
    <location>
        <begin position="57"/>
        <end position="76"/>
    </location>
</feature>
<feature type="transmembrane region" description="Helical" evidence="1">
    <location>
        <begin position="330"/>
        <end position="352"/>
    </location>
</feature>
<name>A0A0A1TZH7_ENTIV</name>
<dbReference type="AlphaFoldDB" id="A0A0A1TZH7"/>
<feature type="transmembrane region" description="Helical" evidence="1">
    <location>
        <begin position="161"/>
        <end position="179"/>
    </location>
</feature>
<keyword evidence="1" id="KW-1133">Transmembrane helix</keyword>
<dbReference type="InterPro" id="IPR050879">
    <property type="entry name" value="Acyltransferase_3"/>
</dbReference>
<dbReference type="Proteomes" id="UP000014680">
    <property type="component" value="Unassembled WGS sequence"/>
</dbReference>
<feature type="transmembrane region" description="Helical" evidence="1">
    <location>
        <begin position="186"/>
        <end position="205"/>
    </location>
</feature>
<dbReference type="KEGG" id="eiv:EIN_244250"/>
<reference evidence="3 4" key="1">
    <citation type="submission" date="2012-10" db="EMBL/GenBank/DDBJ databases">
        <authorList>
            <person name="Zafar N."/>
            <person name="Inman J."/>
            <person name="Hall N."/>
            <person name="Lorenzi H."/>
            <person name="Caler E."/>
        </authorList>
    </citation>
    <scope>NUCLEOTIDE SEQUENCE [LARGE SCALE GENOMIC DNA]</scope>
    <source>
        <strain evidence="3 4">IP1</strain>
    </source>
</reference>
<feature type="transmembrane region" description="Helical" evidence="1">
    <location>
        <begin position="234"/>
        <end position="251"/>
    </location>
</feature>
<evidence type="ECO:0000313" key="3">
    <source>
        <dbReference type="EMBL" id="ELP83954.1"/>
    </source>
</evidence>
<dbReference type="InterPro" id="IPR002656">
    <property type="entry name" value="Acyl_transf_3_dom"/>
</dbReference>
<proteinExistence type="predicted"/>
<dbReference type="PANTHER" id="PTHR23028">
    <property type="entry name" value="ACETYLTRANSFERASE"/>
    <property type="match status" value="1"/>
</dbReference>
<evidence type="ECO:0000256" key="1">
    <source>
        <dbReference type="SAM" id="Phobius"/>
    </source>
</evidence>
<feature type="transmembrane region" description="Helical" evidence="1">
    <location>
        <begin position="27"/>
        <end position="45"/>
    </location>
</feature>
<sequence>MINEWISIIMSNRTIPQFPPHFTVLDSLRGICSVIVIMYHLFETYSTSLLDQKLNHGYLAVDFFFLLSGFVLSFSYEKVKTNFSSIDFIIKRIIRLQPTQLFGTVLGLLTFYSTKSNIFPLVQHTSVFQLFLVFFFSSQMIPIPPQYDIRGYQEMYPLNGPVWTLFFEYIGLLMFVLIIRKLKIQILSVVVFLCSVLLFGISQNFDFFGFTTGRIDSKYKYSIMGGWTLESSHLYIGFVRFSFSFLFGVLLEKVQVEKKFDFFNFSKIEKVENSKSKIEKVEKIQKCEILTKSKIEKVEKFVNGYRLEICSVLMVGVFCMPRLGGETFGALNGLYDVFCVSVVFPLVLLLSTQREGMNEGVEKHKAQIGFEKCANFFGNISYQLYSINYSFIYYQMAWAEKHSENSGMSHFLFAVLMFVLCTAVSYAALKLFDIPMRKRLVDVYLEVCGEIAKAEKQ</sequence>
<keyword evidence="3" id="KW-0012">Acyltransferase</keyword>
<feature type="transmembrane region" description="Helical" evidence="1">
    <location>
        <begin position="121"/>
        <end position="141"/>
    </location>
</feature>
<feature type="domain" description="Acyltransferase 3" evidence="2">
    <location>
        <begin position="25"/>
        <end position="428"/>
    </location>
</feature>
<dbReference type="PANTHER" id="PTHR23028:SF134">
    <property type="entry name" value="PUTATIVE (AFU_ORTHOLOGUE AFUA_4G08520)-RELATED"/>
    <property type="match status" value="1"/>
</dbReference>
<dbReference type="OrthoDB" id="10031269at2759"/>
<feature type="transmembrane region" description="Helical" evidence="1">
    <location>
        <begin position="304"/>
        <end position="324"/>
    </location>
</feature>
<dbReference type="RefSeq" id="XP_004183300.1">
    <property type="nucleotide sequence ID" value="XM_004183252.1"/>
</dbReference>
<dbReference type="Pfam" id="PF01757">
    <property type="entry name" value="Acyl_transf_3"/>
    <property type="match status" value="1"/>
</dbReference>
<feature type="transmembrane region" description="Helical" evidence="1">
    <location>
        <begin position="408"/>
        <end position="429"/>
    </location>
</feature>
<dbReference type="VEuPathDB" id="AmoebaDB:EIN_244250"/>
<evidence type="ECO:0000313" key="4">
    <source>
        <dbReference type="Proteomes" id="UP000014680"/>
    </source>
</evidence>
<dbReference type="EMBL" id="KB207198">
    <property type="protein sequence ID" value="ELP83954.1"/>
    <property type="molecule type" value="Genomic_DNA"/>
</dbReference>
<accession>A0A0A1TZH7</accession>
<feature type="transmembrane region" description="Helical" evidence="1">
    <location>
        <begin position="373"/>
        <end position="396"/>
    </location>
</feature>
<keyword evidence="4" id="KW-1185">Reference proteome</keyword>
<protein>
    <submittedName>
        <fullName evidence="3">Acyltransferase, putative</fullName>
    </submittedName>
</protein>
<organism evidence="3 4">
    <name type="scientific">Entamoeba invadens IP1</name>
    <dbReference type="NCBI Taxonomy" id="370355"/>
    <lineage>
        <taxon>Eukaryota</taxon>
        <taxon>Amoebozoa</taxon>
        <taxon>Evosea</taxon>
        <taxon>Archamoebae</taxon>
        <taxon>Mastigamoebida</taxon>
        <taxon>Entamoebidae</taxon>
        <taxon>Entamoeba</taxon>
    </lineage>
</organism>
<evidence type="ECO:0000259" key="2">
    <source>
        <dbReference type="Pfam" id="PF01757"/>
    </source>
</evidence>
<gene>
    <name evidence="3" type="ORF">EIN_244250</name>
</gene>
<dbReference type="GO" id="GO:0016747">
    <property type="term" value="F:acyltransferase activity, transferring groups other than amino-acyl groups"/>
    <property type="evidence" value="ECO:0007669"/>
    <property type="project" value="InterPro"/>
</dbReference>